<feature type="domain" description="Radical SAM core" evidence="7">
    <location>
        <begin position="1"/>
        <end position="234"/>
    </location>
</feature>
<proteinExistence type="predicted"/>
<dbReference type="PANTHER" id="PTHR43076:SF7">
    <property type="entry name" value="AMINODEOXYFUTALOSINE SYNTHASE"/>
    <property type="match status" value="1"/>
</dbReference>
<dbReference type="EMBL" id="BARS01023174">
    <property type="protein sequence ID" value="GAG08475.1"/>
    <property type="molecule type" value="Genomic_DNA"/>
</dbReference>
<gene>
    <name evidence="8" type="ORF">S01H1_36929</name>
</gene>
<keyword evidence="6" id="KW-0411">Iron-sulfur</keyword>
<organism evidence="8">
    <name type="scientific">marine sediment metagenome</name>
    <dbReference type="NCBI Taxonomy" id="412755"/>
    <lineage>
        <taxon>unclassified sequences</taxon>
        <taxon>metagenomes</taxon>
        <taxon>ecological metagenomes</taxon>
    </lineage>
</organism>
<evidence type="ECO:0000256" key="5">
    <source>
        <dbReference type="ARBA" id="ARBA00023004"/>
    </source>
</evidence>
<dbReference type="PANTHER" id="PTHR43076">
    <property type="entry name" value="FO SYNTHASE (COFH)"/>
    <property type="match status" value="1"/>
</dbReference>
<keyword evidence="5" id="KW-0408">Iron</keyword>
<keyword evidence="3" id="KW-0949">S-adenosyl-L-methionine</keyword>
<dbReference type="Gene3D" id="3.20.20.70">
    <property type="entry name" value="Aldolase class I"/>
    <property type="match status" value="1"/>
</dbReference>
<reference evidence="8" key="1">
    <citation type="journal article" date="2014" name="Front. Microbiol.">
        <title>High frequency of phylogenetically diverse reductive dehalogenase-homologous genes in deep subseafloor sedimentary metagenomes.</title>
        <authorList>
            <person name="Kawai M."/>
            <person name="Futagami T."/>
            <person name="Toyoda A."/>
            <person name="Takaki Y."/>
            <person name="Nishi S."/>
            <person name="Hori S."/>
            <person name="Arai W."/>
            <person name="Tsubouchi T."/>
            <person name="Morono Y."/>
            <person name="Uchiyama I."/>
            <person name="Ito T."/>
            <person name="Fujiyama A."/>
            <person name="Inagaki F."/>
            <person name="Takami H."/>
        </authorList>
    </citation>
    <scope>NUCLEOTIDE SEQUENCE</scope>
    <source>
        <strain evidence="8">Expedition CK06-06</strain>
    </source>
</reference>
<accession>X0US09</accession>
<keyword evidence="4" id="KW-0479">Metal-binding</keyword>
<comment type="cofactor">
    <cofactor evidence="1">
        <name>[4Fe-4S] cluster</name>
        <dbReference type="ChEBI" id="CHEBI:49883"/>
    </cofactor>
</comment>
<dbReference type="Pfam" id="PF04055">
    <property type="entry name" value="Radical_SAM"/>
    <property type="match status" value="1"/>
</dbReference>
<keyword evidence="2" id="KW-0004">4Fe-4S</keyword>
<dbReference type="InterPro" id="IPR058240">
    <property type="entry name" value="rSAM_sf"/>
</dbReference>
<feature type="non-terminal residue" evidence="8">
    <location>
        <position position="1"/>
    </location>
</feature>
<evidence type="ECO:0000256" key="2">
    <source>
        <dbReference type="ARBA" id="ARBA00022485"/>
    </source>
</evidence>
<dbReference type="InterPro" id="IPR013785">
    <property type="entry name" value="Aldolase_TIM"/>
</dbReference>
<dbReference type="GO" id="GO:0046872">
    <property type="term" value="F:metal ion binding"/>
    <property type="evidence" value="ECO:0007669"/>
    <property type="project" value="UniProtKB-KW"/>
</dbReference>
<evidence type="ECO:0000256" key="6">
    <source>
        <dbReference type="ARBA" id="ARBA00023014"/>
    </source>
</evidence>
<evidence type="ECO:0000256" key="3">
    <source>
        <dbReference type="ARBA" id="ARBA00022691"/>
    </source>
</evidence>
<dbReference type="AlphaFoldDB" id="X0US09"/>
<dbReference type="SUPFAM" id="SSF102114">
    <property type="entry name" value="Radical SAM enzymes"/>
    <property type="match status" value="1"/>
</dbReference>
<evidence type="ECO:0000259" key="7">
    <source>
        <dbReference type="PROSITE" id="PS51918"/>
    </source>
</evidence>
<dbReference type="PROSITE" id="PS51918">
    <property type="entry name" value="RADICAL_SAM"/>
    <property type="match status" value="1"/>
</dbReference>
<dbReference type="GO" id="GO:0044689">
    <property type="term" value="F:7,8-didemethyl-8-hydroxy-5-deazariboflavin synthase activity"/>
    <property type="evidence" value="ECO:0007669"/>
    <property type="project" value="TreeGrafter"/>
</dbReference>
<protein>
    <recommendedName>
        <fullName evidence="7">Radical SAM core domain-containing protein</fullName>
    </recommendedName>
</protein>
<sequence>ALSCTFCGFYRKKGEDGAYEYSLDQIRSEARQAAEAGATELHIVGGLHPWLPFEYYTDMMRLIRETAPQIHIKAFTAVEIVHLARIAGRGRDGQEGIRSVLHELKDAGLGSLPGGGAEVFDDRVHDAAFKGKIRADQWLDVHRAAHELKLNTNATILYGHVEQRQDRIHHLMRLRQEQDRALRDWAIDQKIAPQRAVQHDGAEDEAVVLSGPDEMYPEARLPAALPGRSGIFQAIIPLPFFPDGSALEHLPAPTGLENLRTLAIARLML</sequence>
<evidence type="ECO:0000256" key="4">
    <source>
        <dbReference type="ARBA" id="ARBA00022723"/>
    </source>
</evidence>
<feature type="non-terminal residue" evidence="8">
    <location>
        <position position="269"/>
    </location>
</feature>
<dbReference type="InterPro" id="IPR007197">
    <property type="entry name" value="rSAM"/>
</dbReference>
<evidence type="ECO:0000256" key="1">
    <source>
        <dbReference type="ARBA" id="ARBA00001966"/>
    </source>
</evidence>
<comment type="caution">
    <text evidence="8">The sequence shown here is derived from an EMBL/GenBank/DDBJ whole genome shotgun (WGS) entry which is preliminary data.</text>
</comment>
<dbReference type="GO" id="GO:0051539">
    <property type="term" value="F:4 iron, 4 sulfur cluster binding"/>
    <property type="evidence" value="ECO:0007669"/>
    <property type="project" value="UniProtKB-KW"/>
</dbReference>
<dbReference type="CDD" id="cd01335">
    <property type="entry name" value="Radical_SAM"/>
    <property type="match status" value="1"/>
</dbReference>
<dbReference type="InterPro" id="IPR034405">
    <property type="entry name" value="F420"/>
</dbReference>
<name>X0US09_9ZZZZ</name>
<evidence type="ECO:0000313" key="8">
    <source>
        <dbReference type="EMBL" id="GAG08475.1"/>
    </source>
</evidence>